<dbReference type="PANTHER" id="PTHR11453">
    <property type="entry name" value="ANION EXCHANGE PROTEIN"/>
    <property type="match status" value="1"/>
</dbReference>
<dbReference type="InterPro" id="IPR013769">
    <property type="entry name" value="Band3_cytoplasmic_dom"/>
</dbReference>
<name>A0AAE1E210_9GAST</name>
<evidence type="ECO:0000256" key="9">
    <source>
        <dbReference type="RuleBase" id="RU362035"/>
    </source>
</evidence>
<evidence type="ECO:0000256" key="1">
    <source>
        <dbReference type="ARBA" id="ARBA00004554"/>
    </source>
</evidence>
<dbReference type="GO" id="GO:0051453">
    <property type="term" value="P:regulation of intracellular pH"/>
    <property type="evidence" value="ECO:0007669"/>
    <property type="project" value="TreeGrafter"/>
</dbReference>
<feature type="region of interest" description="Disordered" evidence="10">
    <location>
        <begin position="177"/>
        <end position="205"/>
    </location>
</feature>
<reference evidence="13" key="1">
    <citation type="journal article" date="2023" name="G3 (Bethesda)">
        <title>A reference genome for the long-term kleptoplast-retaining sea slug Elysia crispata morphotype clarki.</title>
        <authorList>
            <person name="Eastman K.E."/>
            <person name="Pendleton A.L."/>
            <person name="Shaikh M.A."/>
            <person name="Suttiyut T."/>
            <person name="Ogas R."/>
            <person name="Tomko P."/>
            <person name="Gavelis G."/>
            <person name="Widhalm J.R."/>
            <person name="Wisecaver J.H."/>
        </authorList>
    </citation>
    <scope>NUCLEOTIDE SEQUENCE</scope>
    <source>
        <strain evidence="13">ECLA1</strain>
    </source>
</reference>
<dbReference type="InterPro" id="IPR016152">
    <property type="entry name" value="PTrfase/Anion_transptr"/>
</dbReference>
<dbReference type="Proteomes" id="UP001283361">
    <property type="component" value="Unassembled WGS sequence"/>
</dbReference>
<evidence type="ECO:0000313" key="13">
    <source>
        <dbReference type="EMBL" id="KAK3789928.1"/>
    </source>
</evidence>
<dbReference type="Pfam" id="PF07565">
    <property type="entry name" value="Band_3_cyto"/>
    <property type="match status" value="1"/>
</dbReference>
<evidence type="ECO:0000256" key="2">
    <source>
        <dbReference type="ARBA" id="ARBA00010993"/>
    </source>
</evidence>
<evidence type="ECO:0000259" key="11">
    <source>
        <dbReference type="Pfam" id="PF00955"/>
    </source>
</evidence>
<feature type="domain" description="Band 3 cytoplasmic" evidence="12">
    <location>
        <begin position="35"/>
        <end position="321"/>
    </location>
</feature>
<dbReference type="AlphaFoldDB" id="A0AAE1E210"/>
<gene>
    <name evidence="13" type="ORF">RRG08_004040</name>
</gene>
<evidence type="ECO:0000259" key="12">
    <source>
        <dbReference type="Pfam" id="PF07565"/>
    </source>
</evidence>
<organism evidence="13 14">
    <name type="scientific">Elysia crispata</name>
    <name type="common">lettuce slug</name>
    <dbReference type="NCBI Taxonomy" id="231223"/>
    <lineage>
        <taxon>Eukaryota</taxon>
        <taxon>Metazoa</taxon>
        <taxon>Spiralia</taxon>
        <taxon>Lophotrochozoa</taxon>
        <taxon>Mollusca</taxon>
        <taxon>Gastropoda</taxon>
        <taxon>Heterobranchia</taxon>
        <taxon>Euthyneura</taxon>
        <taxon>Panpulmonata</taxon>
        <taxon>Sacoglossa</taxon>
        <taxon>Placobranchoidea</taxon>
        <taxon>Plakobranchidae</taxon>
        <taxon>Elysia</taxon>
    </lineage>
</organism>
<evidence type="ECO:0000256" key="10">
    <source>
        <dbReference type="SAM" id="MobiDB-lite"/>
    </source>
</evidence>
<feature type="transmembrane region" description="Helical" evidence="9">
    <location>
        <begin position="722"/>
        <end position="741"/>
    </location>
</feature>
<feature type="transmembrane region" description="Helical" evidence="9">
    <location>
        <begin position="429"/>
        <end position="448"/>
    </location>
</feature>
<comment type="similarity">
    <text evidence="2 9">Belongs to the anion exchanger (TC 2.A.31) family.</text>
</comment>
<feature type="domain" description="Bicarbonate transporter-like transmembrane" evidence="11">
    <location>
        <begin position="366"/>
        <end position="950"/>
    </location>
</feature>
<feature type="transmembrane region" description="Helical" evidence="9">
    <location>
        <begin position="480"/>
        <end position="505"/>
    </location>
</feature>
<dbReference type="InterPro" id="IPR003020">
    <property type="entry name" value="HCO3_transpt_euk"/>
</dbReference>
<dbReference type="EMBL" id="JAWDGP010001612">
    <property type="protein sequence ID" value="KAK3789928.1"/>
    <property type="molecule type" value="Genomic_DNA"/>
</dbReference>
<keyword evidence="14" id="KW-1185">Reference proteome</keyword>
<accession>A0AAE1E210</accession>
<dbReference type="PRINTS" id="PR01232">
    <property type="entry name" value="NAHCO3TRSPRT"/>
</dbReference>
<keyword evidence="5 9" id="KW-0812">Transmembrane</keyword>
<evidence type="ECO:0000313" key="14">
    <source>
        <dbReference type="Proteomes" id="UP001283361"/>
    </source>
</evidence>
<feature type="transmembrane region" description="Helical" evidence="9">
    <location>
        <begin position="673"/>
        <end position="691"/>
    </location>
</feature>
<feature type="transmembrane region" description="Helical" evidence="9">
    <location>
        <begin position="635"/>
        <end position="653"/>
    </location>
</feature>
<keyword evidence="3 9" id="KW-0813">Transport</keyword>
<dbReference type="Gene3D" id="3.40.930.10">
    <property type="entry name" value="Mannitol-specific EII, Chain A"/>
    <property type="match status" value="1"/>
</dbReference>
<feature type="region of interest" description="Disordered" evidence="10">
    <location>
        <begin position="597"/>
        <end position="623"/>
    </location>
</feature>
<dbReference type="PRINTS" id="PR01231">
    <property type="entry name" value="HCO3TRNSPORT"/>
</dbReference>
<keyword evidence="6 9" id="KW-1133">Transmembrane helix</keyword>
<evidence type="ECO:0000256" key="5">
    <source>
        <dbReference type="ARBA" id="ARBA00022692"/>
    </source>
</evidence>
<evidence type="ECO:0000256" key="7">
    <source>
        <dbReference type="ARBA" id="ARBA00023065"/>
    </source>
</evidence>
<feature type="transmembrane region" description="Helical" evidence="9">
    <location>
        <begin position="762"/>
        <end position="786"/>
    </location>
</feature>
<dbReference type="NCBIfam" id="TIGR00834">
    <property type="entry name" value="ae"/>
    <property type="match status" value="1"/>
</dbReference>
<feature type="transmembrane region" description="Helical" evidence="9">
    <location>
        <begin position="894"/>
        <end position="911"/>
    </location>
</feature>
<dbReference type="GO" id="GO:0008509">
    <property type="term" value="F:monoatomic anion transmembrane transporter activity"/>
    <property type="evidence" value="ECO:0007669"/>
    <property type="project" value="InterPro"/>
</dbReference>
<dbReference type="FunFam" id="1.10.287.570:FF:000001">
    <property type="entry name" value="Anion exchange protein"/>
    <property type="match status" value="1"/>
</dbReference>
<dbReference type="PANTHER" id="PTHR11453:SF36">
    <property type="entry name" value="ANION EXCHANGE PROTEIN"/>
    <property type="match status" value="1"/>
</dbReference>
<sequence>MDTNPEHDTKLDQLLVSRVLEAGQGRSQSSSAQPMFCQMNRLTSTGSEVVWMQVARWIKFEEVLDEDANRWSKPHVPSLSLNALTTFRKDMRHVPCLLDPDITDFNSLVDKLTTSWIQSGCLDRSQEEAIRVALRKPHRHVHERKLPRPVSGSNLLAVRERGLGGSSVSLHSLESHVTDNENDSNEDASDVGSQRGTPRTNRKNVKIQRKIPKNAVATNILIGELTTLRRPLMAFVRLKPARHLGWLCEVRLATQFMFVCLAPEVIEDFDVKQIGRCVGAIMVDPIFREVADLSTNRFEILAGISEFCSHLTALPPCVWDSRTRIEPPVKLPKQNFRRMTQKKLRERRESVFELEEQEEGLKRTGRLFGGVIDDVKRKLPWYASDFKDSIHIQCVASTIFLFLATLTPNVTFGGLLGQGTEQYMGTMECILAASICGVVFALFAGQPLNILGSTGPMLVLETIIFEFCRDNSWDFLPFRVWIGLWTTLILVLVAAFDLSALVAFITRFTEECFACLIAIIFIYEAFDKAININSKYPTYFGSYHNTPSCPAPSLSPGDENSSTNNSLYLSIYSTASTHLLSNFSAFNDTISSMVNSSETTTTTTTTTSNMSSNEAAPGSRSSEAGPVCKDYVPDVFFLSFIEFLFTFVIAFTLVKARNSIFFPNVVRRMMSDFGVLIAIVIVVGVDIALDIKTPKLEVPEKFSPTRPDREWFISPFSDKNPWYLAIAALLPALLATILIFMDQQITAVIVNRKEHKLKKGSGYHLDILVLAVLISCMSFLGLPWYVAATVSALAHIMSLKVESDCAAPGEKPEFLGVREQRVTALFVGILSGLSILLTGVLKVIPLPVLYGVFLFMGVRALDGMQLVDRLLLYLVSPKYQPDYPYLRHVQLTRVHLYTLIQVMCLAGLWIVKTVKATSIGFPIMVLATCFIRKFLDCIFSQDELIWLDHLLPSIHKTARGHKKDTEEMPGFSSFSSHDLCYNHVVVPEINILRNDLDPDPIEMRQRAHSDKSDDSFGNNNTKHDNGINGKTNVAFVGGAGADEDTTDGGGDADAGDSSVDGAVRSVPKVRIVCD</sequence>
<comment type="caution">
    <text evidence="13">The sequence shown here is derived from an EMBL/GenBank/DDBJ whole genome shotgun (WGS) entry which is preliminary data.</text>
</comment>
<comment type="caution">
    <text evidence="9">Lacks conserved residue(s) required for the propagation of feature annotation.</text>
</comment>
<protein>
    <recommendedName>
        <fullName evidence="9">Anion exchange protein</fullName>
    </recommendedName>
</protein>
<dbReference type="Gene3D" id="1.10.287.570">
    <property type="entry name" value="Helical hairpin bin"/>
    <property type="match status" value="1"/>
</dbReference>
<keyword evidence="4" id="KW-1003">Cell membrane</keyword>
<feature type="compositionally biased region" description="Basic and acidic residues" evidence="10">
    <location>
        <begin position="1004"/>
        <end position="1014"/>
    </location>
</feature>
<keyword evidence="8 9" id="KW-0472">Membrane</keyword>
<dbReference type="InterPro" id="IPR003024">
    <property type="entry name" value="Na/HCO3_transpt"/>
</dbReference>
<dbReference type="GO" id="GO:0016323">
    <property type="term" value="C:basolateral plasma membrane"/>
    <property type="evidence" value="ECO:0007669"/>
    <property type="project" value="UniProtKB-SubCell"/>
</dbReference>
<evidence type="ECO:0000256" key="6">
    <source>
        <dbReference type="ARBA" id="ARBA00022989"/>
    </source>
</evidence>
<dbReference type="InterPro" id="IPR011531">
    <property type="entry name" value="HCO3_transpt-like_TM_dom"/>
</dbReference>
<dbReference type="SUPFAM" id="SSF55804">
    <property type="entry name" value="Phoshotransferase/anion transport protein"/>
    <property type="match status" value="1"/>
</dbReference>
<evidence type="ECO:0000256" key="4">
    <source>
        <dbReference type="ARBA" id="ARBA00022475"/>
    </source>
</evidence>
<proteinExistence type="inferred from homology"/>
<evidence type="ECO:0000256" key="3">
    <source>
        <dbReference type="ARBA" id="ARBA00022448"/>
    </source>
</evidence>
<dbReference type="GO" id="GO:0008510">
    <property type="term" value="F:sodium:bicarbonate symporter activity"/>
    <property type="evidence" value="ECO:0007669"/>
    <property type="project" value="TreeGrafter"/>
</dbReference>
<comment type="subcellular location">
    <subcellularLocation>
        <location evidence="1">Basolateral cell membrane</location>
        <topology evidence="1">Multi-pass membrane protein</topology>
    </subcellularLocation>
    <subcellularLocation>
        <location evidence="9">Membrane</location>
        <topology evidence="9">Multi-pass membrane protein</topology>
    </subcellularLocation>
</comment>
<dbReference type="GO" id="GO:0005452">
    <property type="term" value="F:solute:inorganic anion antiporter activity"/>
    <property type="evidence" value="ECO:0007669"/>
    <property type="project" value="InterPro"/>
</dbReference>
<feature type="compositionally biased region" description="Low complexity" evidence="10">
    <location>
        <begin position="597"/>
        <end position="614"/>
    </location>
</feature>
<feature type="transmembrane region" description="Helical" evidence="9">
    <location>
        <begin position="512"/>
        <end position="530"/>
    </location>
</feature>
<keyword evidence="7 9" id="KW-0406">Ion transport</keyword>
<evidence type="ECO:0000256" key="8">
    <source>
        <dbReference type="ARBA" id="ARBA00023136"/>
    </source>
</evidence>
<feature type="region of interest" description="Disordered" evidence="10">
    <location>
        <begin position="1004"/>
        <end position="1061"/>
    </location>
</feature>
<feature type="compositionally biased region" description="Acidic residues" evidence="10">
    <location>
        <begin position="180"/>
        <end position="189"/>
    </location>
</feature>
<feature type="transmembrane region" description="Helical" evidence="9">
    <location>
        <begin position="395"/>
        <end position="417"/>
    </location>
</feature>
<dbReference type="Pfam" id="PF00955">
    <property type="entry name" value="HCO3_cotransp"/>
    <property type="match status" value="1"/>
</dbReference>